<accession>A0A8K0SEG3</accession>
<dbReference type="Proteomes" id="UP000813444">
    <property type="component" value="Unassembled WGS sequence"/>
</dbReference>
<reference evidence="2" key="1">
    <citation type="journal article" date="2021" name="Nat. Commun.">
        <title>Genetic determinants of endophytism in the Arabidopsis root mycobiome.</title>
        <authorList>
            <person name="Mesny F."/>
            <person name="Miyauchi S."/>
            <person name="Thiergart T."/>
            <person name="Pickel B."/>
            <person name="Atanasova L."/>
            <person name="Karlsson M."/>
            <person name="Huettel B."/>
            <person name="Barry K.W."/>
            <person name="Haridas S."/>
            <person name="Chen C."/>
            <person name="Bauer D."/>
            <person name="Andreopoulos W."/>
            <person name="Pangilinan J."/>
            <person name="LaButti K."/>
            <person name="Riley R."/>
            <person name="Lipzen A."/>
            <person name="Clum A."/>
            <person name="Drula E."/>
            <person name="Henrissat B."/>
            <person name="Kohler A."/>
            <person name="Grigoriev I.V."/>
            <person name="Martin F.M."/>
            <person name="Hacquard S."/>
        </authorList>
    </citation>
    <scope>NUCLEOTIDE SEQUENCE</scope>
    <source>
        <strain evidence="2">MPI-CAGE-CH-0235</strain>
    </source>
</reference>
<keyword evidence="3" id="KW-1185">Reference proteome</keyword>
<evidence type="ECO:0000313" key="3">
    <source>
        <dbReference type="Proteomes" id="UP000813444"/>
    </source>
</evidence>
<evidence type="ECO:0000313" key="2">
    <source>
        <dbReference type="EMBL" id="KAH7305321.1"/>
    </source>
</evidence>
<gene>
    <name evidence="2" type="ORF">B0I35DRAFT_484071</name>
</gene>
<name>A0A8K0SEG3_9HYPO</name>
<dbReference type="SUPFAM" id="SSF53300">
    <property type="entry name" value="vWA-like"/>
    <property type="match status" value="1"/>
</dbReference>
<feature type="region of interest" description="Disordered" evidence="1">
    <location>
        <begin position="1"/>
        <end position="28"/>
    </location>
</feature>
<proteinExistence type="predicted"/>
<evidence type="ECO:0000256" key="1">
    <source>
        <dbReference type="SAM" id="MobiDB-lite"/>
    </source>
</evidence>
<dbReference type="InterPro" id="IPR036465">
    <property type="entry name" value="vWFA_dom_sf"/>
</dbReference>
<evidence type="ECO:0008006" key="4">
    <source>
        <dbReference type="Google" id="ProtNLM"/>
    </source>
</evidence>
<dbReference type="AlphaFoldDB" id="A0A8K0SEG3"/>
<dbReference type="OrthoDB" id="3554680at2759"/>
<comment type="caution">
    <text evidence="2">The sequence shown here is derived from an EMBL/GenBank/DDBJ whole genome shotgun (WGS) entry which is preliminary data.</text>
</comment>
<feature type="region of interest" description="Disordered" evidence="1">
    <location>
        <begin position="631"/>
        <end position="651"/>
    </location>
</feature>
<organism evidence="2 3">
    <name type="scientific">Stachybotrys elegans</name>
    <dbReference type="NCBI Taxonomy" id="80388"/>
    <lineage>
        <taxon>Eukaryota</taxon>
        <taxon>Fungi</taxon>
        <taxon>Dikarya</taxon>
        <taxon>Ascomycota</taxon>
        <taxon>Pezizomycotina</taxon>
        <taxon>Sordariomycetes</taxon>
        <taxon>Hypocreomycetidae</taxon>
        <taxon>Hypocreales</taxon>
        <taxon>Stachybotryaceae</taxon>
        <taxon>Stachybotrys</taxon>
    </lineage>
</organism>
<protein>
    <recommendedName>
        <fullName evidence="4">VWFA domain-containing protein</fullName>
    </recommendedName>
</protein>
<dbReference type="EMBL" id="JAGPNK010000019">
    <property type="protein sequence ID" value="KAH7305321.1"/>
    <property type="molecule type" value="Genomic_DNA"/>
</dbReference>
<sequence length="786" mass="84181">MAQSGFANPVRQPAAAEAGQPEPPEAHQPFRDATISFAVDISGSTYGPTLGAEQSFIHSVTNLLSSRSRFDSKILPWDDRAHSILSLGQVDHLEDRGGTDPCAILASDRYRSTILQSSLWFLMTDGLISSGIRAKFAEDVAAHGVHGVSCVVVIFGNPVAGPASCDISVGIGVFAAVANCAFLFCDETNGDLRVLQTKGTFNVLLKGMAHPVFDSDTQWNSLPQISVADFAAVQLPESKNLKADQIALQGSLVISMEDLFANRLSPEQVANIFESEDNLATVMMTSSARSQQARFQSWARQQIINLDDPLHKLRADSGSRAASLFAELADLARRGQQAPPNLQARLRAAYRDNMKRFIADTNRELTEADEREYLVSAISQSSSLNIHSTPAPSSPVIGRDTMGGKPFMTPPSTRSAPMQPPGAPLQMRVPRATISVPMTAGPSQHRESGNWLQGMDQEAWGSWEELTISHSLFGLLYTPGFRQLSGSFKGTCSVCGATDMTLAWLFRSVELTSSSPGPTAGFPPPHSRTRLAFPLAMGHFAETIGVFTERSSGYAGGGGNGMTTRRRPPLLACEPCSTFFTQTGAQSFGLTAALPLVRYAAVRGIRARFDDADLPQVFLSVLLSAVENIGSPSNSGPTTAPPAPAAAAPSASLSGDGIESAFAAAAAANTFRAAVEWTVGDLRGSLNVIDDLSETFSQSSTSIWPLGNVLYNLFDETYPHGAGINGAPLLRYPLPGFVVMLRAAALNNISWEFRYRATFRRLLVLLCEGICSVLRDLSPQSVSSFL</sequence>